<protein>
    <submittedName>
        <fullName evidence="2">Uncharacterized protein</fullName>
    </submittedName>
</protein>
<evidence type="ECO:0000256" key="1">
    <source>
        <dbReference type="SAM" id="SignalP"/>
    </source>
</evidence>
<organism evidence="2 3">
    <name type="scientific">Bradyrhizobium arachidis</name>
    <dbReference type="NCBI Taxonomy" id="858423"/>
    <lineage>
        <taxon>Bacteria</taxon>
        <taxon>Pseudomonadati</taxon>
        <taxon>Pseudomonadota</taxon>
        <taxon>Alphaproteobacteria</taxon>
        <taxon>Hyphomicrobiales</taxon>
        <taxon>Nitrobacteraceae</taxon>
        <taxon>Bradyrhizobium</taxon>
    </lineage>
</organism>
<sequence>MKLLMISGLAGLAVFVAAANMASHPLPAGRTSVAGMPPLQGMQMQRNKLPVEDFADRSLVFPRETPQ</sequence>
<dbReference type="Proteomes" id="UP000594015">
    <property type="component" value="Chromosome"/>
</dbReference>
<accession>A0AAE7THH1</accession>
<proteinExistence type="predicted"/>
<reference evidence="2 3" key="1">
    <citation type="submission" date="2018-06" db="EMBL/GenBank/DDBJ databases">
        <title>Comparative genomics of Bradyrhizobium nodulating Arachidis hypogaea.</title>
        <authorList>
            <person name="Li Y."/>
        </authorList>
    </citation>
    <scope>NUCLEOTIDE SEQUENCE [LARGE SCALE GENOMIC DNA]</scope>
    <source>
        <strain evidence="2 3">CCBAU 051107</strain>
    </source>
</reference>
<name>A0AAE7THH1_9BRAD</name>
<dbReference type="KEGG" id="barh:WN72_19385"/>
<feature type="signal peptide" evidence="1">
    <location>
        <begin position="1"/>
        <end position="18"/>
    </location>
</feature>
<gene>
    <name evidence="2" type="ORF">WN72_19385</name>
</gene>
<dbReference type="EMBL" id="CP030050">
    <property type="protein sequence ID" value="QOZ68229.1"/>
    <property type="molecule type" value="Genomic_DNA"/>
</dbReference>
<dbReference type="AlphaFoldDB" id="A0AAE7THH1"/>
<evidence type="ECO:0000313" key="3">
    <source>
        <dbReference type="Proteomes" id="UP000594015"/>
    </source>
</evidence>
<feature type="chain" id="PRO_5041940183" evidence="1">
    <location>
        <begin position="19"/>
        <end position="67"/>
    </location>
</feature>
<evidence type="ECO:0000313" key="2">
    <source>
        <dbReference type="EMBL" id="QOZ68229.1"/>
    </source>
</evidence>
<keyword evidence="1" id="KW-0732">Signal</keyword>
<dbReference type="RefSeq" id="WP_092218645.1">
    <property type="nucleotide sequence ID" value="NZ_CP030050.1"/>
</dbReference>